<dbReference type="SMART" id="SM00025">
    <property type="entry name" value="Pumilio"/>
    <property type="match status" value="4"/>
</dbReference>
<dbReference type="InterPro" id="IPR011989">
    <property type="entry name" value="ARM-like"/>
</dbReference>
<reference evidence="7" key="1">
    <citation type="journal article" date="2017" name="Nature">
        <title>The genome of Chenopodium quinoa.</title>
        <authorList>
            <person name="Jarvis D.E."/>
            <person name="Ho Y.S."/>
            <person name="Lightfoot D.J."/>
            <person name="Schmoeckel S.M."/>
            <person name="Li B."/>
            <person name="Borm T.J.A."/>
            <person name="Ohyanagi H."/>
            <person name="Mineta K."/>
            <person name="Michell C.T."/>
            <person name="Saber N."/>
            <person name="Kharbatia N.M."/>
            <person name="Rupper R.R."/>
            <person name="Sharp A.R."/>
            <person name="Dally N."/>
            <person name="Boughton B.A."/>
            <person name="Woo Y.H."/>
            <person name="Gao G."/>
            <person name="Schijlen E.G.W.M."/>
            <person name="Guo X."/>
            <person name="Momin A.A."/>
            <person name="Negrao S."/>
            <person name="Al-Babili S."/>
            <person name="Gehring C."/>
            <person name="Roessner U."/>
            <person name="Jung C."/>
            <person name="Murphy K."/>
            <person name="Arold S.T."/>
            <person name="Gojobori T."/>
            <person name="van der Linden C.G."/>
            <person name="van Loo E.N."/>
            <person name="Jellen E.N."/>
            <person name="Maughan P.J."/>
            <person name="Tester M."/>
        </authorList>
    </citation>
    <scope>NUCLEOTIDE SEQUENCE [LARGE SCALE GENOMIC DNA]</scope>
    <source>
        <strain evidence="7">cv. PI 614886</strain>
    </source>
</reference>
<dbReference type="EnsemblPlants" id="AUR62016885-RA">
    <property type="protein sequence ID" value="AUR62016885-RA:cds"/>
    <property type="gene ID" value="AUR62016885"/>
</dbReference>
<evidence type="ECO:0000256" key="4">
    <source>
        <dbReference type="PROSITE-ProRule" id="PRU00317"/>
    </source>
</evidence>
<dbReference type="PANTHER" id="PTHR12537">
    <property type="entry name" value="RNA BINDING PROTEIN PUMILIO-RELATED"/>
    <property type="match status" value="1"/>
</dbReference>
<dbReference type="Gramene" id="AUR62016885-RA">
    <property type="protein sequence ID" value="AUR62016885-RA:cds"/>
    <property type="gene ID" value="AUR62016885"/>
</dbReference>
<evidence type="ECO:0000313" key="7">
    <source>
        <dbReference type="EnsemblPlants" id="AUR62016885-RA:cds"/>
    </source>
</evidence>
<dbReference type="GO" id="GO:0006417">
    <property type="term" value="P:regulation of translation"/>
    <property type="evidence" value="ECO:0007669"/>
    <property type="project" value="UniProtKB-KW"/>
</dbReference>
<dbReference type="SUPFAM" id="SSF48371">
    <property type="entry name" value="ARM repeat"/>
    <property type="match status" value="1"/>
</dbReference>
<evidence type="ECO:0000259" key="6">
    <source>
        <dbReference type="PROSITE" id="PS50303"/>
    </source>
</evidence>
<evidence type="ECO:0000256" key="5">
    <source>
        <dbReference type="SAM" id="MobiDB-lite"/>
    </source>
</evidence>
<dbReference type="PROSITE" id="PS50302">
    <property type="entry name" value="PUM"/>
    <property type="match status" value="2"/>
</dbReference>
<sequence>MDRQWRPSFSSNPPSPPSPSHHLPSPSLQDQFSRLSLSGSDSASQFPNLPRPNNNDSYHHDLEYQLNRMRQLIFAAANQEVVPAPRNSRATTTATTITVPRTRGFVPSMMSWEEIKGNVLKYATEKEYSLMMINKFELGHMEGLKMVISEIKEGLSLILMNSCGNEFFHKLLDILDHQDIVDILKALVANQHEFLRICLDNIGTRGVQKLLSCLDSDSLEEKAVVMNAIRGSVVALAKNMNGFHVLKALTKVYEITGPILSEVADHCVEIAMDRSGCCVLQNCIQVLSPERDRIIREIIHHALELSESDYGNYVVQYVIGLKDFHITQEVLMALHGYLIRLTKNKFGSHVVEKFFKEGHDEFVEPIISEVFNENDDANFLEILQHPTGNFVAQSALRRTKMMHLNHGVCMGLCMYQRLVERIDANYAFLHSHIHGKRVLSLIRNNRFR</sequence>
<dbReference type="InterPro" id="IPR016024">
    <property type="entry name" value="ARM-type_fold"/>
</dbReference>
<feature type="repeat" description="Pumilio" evidence="4">
    <location>
        <begin position="262"/>
        <end position="300"/>
    </location>
</feature>
<feature type="domain" description="PUM-HD" evidence="6">
    <location>
        <begin position="93"/>
        <end position="446"/>
    </location>
</feature>
<evidence type="ECO:0000256" key="3">
    <source>
        <dbReference type="ARBA" id="ARBA00022884"/>
    </source>
</evidence>
<dbReference type="PANTHER" id="PTHR12537:SF63">
    <property type="entry name" value="PUMILIO HOMOLOG 15"/>
    <property type="match status" value="1"/>
</dbReference>
<reference evidence="7" key="2">
    <citation type="submission" date="2021-03" db="UniProtKB">
        <authorList>
            <consortium name="EnsemblPlants"/>
        </authorList>
    </citation>
    <scope>IDENTIFICATION</scope>
</reference>
<feature type="repeat" description="Pumilio" evidence="4">
    <location>
        <begin position="333"/>
        <end position="368"/>
    </location>
</feature>
<evidence type="ECO:0000256" key="1">
    <source>
        <dbReference type="ARBA" id="ARBA00022737"/>
    </source>
</evidence>
<dbReference type="OMA" id="ELMVHQF"/>
<keyword evidence="1" id="KW-0677">Repeat</keyword>
<dbReference type="GO" id="GO:0003729">
    <property type="term" value="F:mRNA binding"/>
    <property type="evidence" value="ECO:0007669"/>
    <property type="project" value="TreeGrafter"/>
</dbReference>
<dbReference type="InterPro" id="IPR001313">
    <property type="entry name" value="Pumilio_RNA-bd_rpt"/>
</dbReference>
<dbReference type="InterPro" id="IPR033133">
    <property type="entry name" value="PUM-HD"/>
</dbReference>
<organism evidence="7 8">
    <name type="scientific">Chenopodium quinoa</name>
    <name type="common">Quinoa</name>
    <dbReference type="NCBI Taxonomy" id="63459"/>
    <lineage>
        <taxon>Eukaryota</taxon>
        <taxon>Viridiplantae</taxon>
        <taxon>Streptophyta</taxon>
        <taxon>Embryophyta</taxon>
        <taxon>Tracheophyta</taxon>
        <taxon>Spermatophyta</taxon>
        <taxon>Magnoliopsida</taxon>
        <taxon>eudicotyledons</taxon>
        <taxon>Gunneridae</taxon>
        <taxon>Pentapetalae</taxon>
        <taxon>Caryophyllales</taxon>
        <taxon>Chenopodiaceae</taxon>
        <taxon>Chenopodioideae</taxon>
        <taxon>Atripliceae</taxon>
        <taxon>Chenopodium</taxon>
    </lineage>
</organism>
<dbReference type="AlphaFoldDB" id="A0A803LPK6"/>
<dbReference type="Proteomes" id="UP000596660">
    <property type="component" value="Unplaced"/>
</dbReference>
<keyword evidence="8" id="KW-1185">Reference proteome</keyword>
<dbReference type="GO" id="GO:0005737">
    <property type="term" value="C:cytoplasm"/>
    <property type="evidence" value="ECO:0007669"/>
    <property type="project" value="TreeGrafter"/>
</dbReference>
<dbReference type="Pfam" id="PF00806">
    <property type="entry name" value="PUF"/>
    <property type="match status" value="3"/>
</dbReference>
<name>A0A803LPK6_CHEQI</name>
<accession>A0A803LPK6</accession>
<evidence type="ECO:0000313" key="8">
    <source>
        <dbReference type="Proteomes" id="UP000596660"/>
    </source>
</evidence>
<protein>
    <recommendedName>
        <fullName evidence="6">PUM-HD domain-containing protein</fullName>
    </recommendedName>
</protein>
<proteinExistence type="predicted"/>
<feature type="compositionally biased region" description="Polar residues" evidence="5">
    <location>
        <begin position="45"/>
        <end position="56"/>
    </location>
</feature>
<feature type="region of interest" description="Disordered" evidence="5">
    <location>
        <begin position="1"/>
        <end position="59"/>
    </location>
</feature>
<evidence type="ECO:0000256" key="2">
    <source>
        <dbReference type="ARBA" id="ARBA00022845"/>
    </source>
</evidence>
<keyword evidence="2" id="KW-0810">Translation regulation</keyword>
<feature type="compositionally biased region" description="Low complexity" evidence="5">
    <location>
        <begin position="20"/>
        <end position="44"/>
    </location>
</feature>
<keyword evidence="3" id="KW-0694">RNA-binding</keyword>
<dbReference type="PROSITE" id="PS50303">
    <property type="entry name" value="PUM_HD"/>
    <property type="match status" value="1"/>
</dbReference>
<dbReference type="Gene3D" id="1.25.10.10">
    <property type="entry name" value="Leucine-rich Repeat Variant"/>
    <property type="match status" value="1"/>
</dbReference>